<evidence type="ECO:0000259" key="2">
    <source>
        <dbReference type="PROSITE" id="PS50090"/>
    </source>
</evidence>
<dbReference type="PROSITE" id="PS50090">
    <property type="entry name" value="MYB_LIKE"/>
    <property type="match status" value="1"/>
</dbReference>
<sequence length="446" mass="48929">MSVTSNSTAATRAYTSAPSAYTQSPAQRASPAYVTGSPAYAPPMSYVPVSSFPGQAPTSSPHGPGPMLGGPVLPAISELHRHPEPSSHPQFRPLYAGHPGHPGIHQAAPRTNGSPPQALKRQASQTPLPEESPAKKQSKWTPEEDNLTIELRGQGMKWDDIAKRLPGRSSISCRLRYQNYLEKRAIWDEEKKNKLARLYARFKDQMWQKVATEMGIPWRSAESMHWQLGEQEMSARANAPVFQLHPSATGAGLSPPSQMPAVPAPTSHGFTATNAAPLMPNPPPMLQQHHQAPSPIPQTAMHGYHHRTDSGSSQGRRRNSSFSRRRADHRSRASVPPQLSQPLPQIHAASAEDLVSGARTAPVPDLQSGMKREGESSSYMESYQKRRREDEYLGHSRSESDTRSQGFKSPDRVSQRSATGSMKSMKREPEEVERPSAMPSPPRTAP</sequence>
<feature type="domain" description="Myb-like" evidence="2">
    <location>
        <begin position="132"/>
        <end position="181"/>
    </location>
</feature>
<feature type="region of interest" description="Disordered" evidence="1">
    <location>
        <begin position="246"/>
        <end position="341"/>
    </location>
</feature>
<gene>
    <name evidence="4" type="ORF">JI435_012430</name>
</gene>
<feature type="compositionally biased region" description="Basic residues" evidence="1">
    <location>
        <begin position="315"/>
        <end position="329"/>
    </location>
</feature>
<dbReference type="EMBL" id="CP069028">
    <property type="protein sequence ID" value="QRC96305.1"/>
    <property type="molecule type" value="Genomic_DNA"/>
</dbReference>
<dbReference type="PANTHER" id="PTHR23246:SF24">
    <property type="entry name" value="MYB DNA-BINDING DOMAIN-CONTAINING PROTEIN"/>
    <property type="match status" value="1"/>
</dbReference>
<feature type="compositionally biased region" description="Basic and acidic residues" evidence="1">
    <location>
        <begin position="383"/>
        <end position="402"/>
    </location>
</feature>
<feature type="region of interest" description="Disordered" evidence="1">
    <location>
        <begin position="1"/>
        <end position="146"/>
    </location>
</feature>
<evidence type="ECO:0000259" key="3">
    <source>
        <dbReference type="PROSITE" id="PS51294"/>
    </source>
</evidence>
<evidence type="ECO:0008006" key="6">
    <source>
        <dbReference type="Google" id="ProtNLM"/>
    </source>
</evidence>
<dbReference type="InterPro" id="IPR053095">
    <property type="entry name" value="Actin-binding/GATA_Znf"/>
</dbReference>
<evidence type="ECO:0000313" key="4">
    <source>
        <dbReference type="EMBL" id="QRC96305.1"/>
    </source>
</evidence>
<dbReference type="InterPro" id="IPR017930">
    <property type="entry name" value="Myb_dom"/>
</dbReference>
<dbReference type="SMART" id="SM00717">
    <property type="entry name" value="SANT"/>
    <property type="match status" value="1"/>
</dbReference>
<protein>
    <recommendedName>
        <fullName evidence="6">Myb-like domain-containing protein</fullName>
    </recommendedName>
</protein>
<evidence type="ECO:0000256" key="1">
    <source>
        <dbReference type="SAM" id="MobiDB-lite"/>
    </source>
</evidence>
<feature type="domain" description="HTH myb-type" evidence="3">
    <location>
        <begin position="132"/>
        <end position="185"/>
    </location>
</feature>
<evidence type="ECO:0000313" key="5">
    <source>
        <dbReference type="Proteomes" id="UP000663193"/>
    </source>
</evidence>
<feature type="compositionally biased region" description="Polar residues" evidence="1">
    <location>
        <begin position="1"/>
        <end position="27"/>
    </location>
</feature>
<keyword evidence="5" id="KW-1185">Reference proteome</keyword>
<organism evidence="4 5">
    <name type="scientific">Phaeosphaeria nodorum (strain SN15 / ATCC MYA-4574 / FGSC 10173)</name>
    <name type="common">Glume blotch fungus</name>
    <name type="synonym">Parastagonospora nodorum</name>
    <dbReference type="NCBI Taxonomy" id="321614"/>
    <lineage>
        <taxon>Eukaryota</taxon>
        <taxon>Fungi</taxon>
        <taxon>Dikarya</taxon>
        <taxon>Ascomycota</taxon>
        <taxon>Pezizomycotina</taxon>
        <taxon>Dothideomycetes</taxon>
        <taxon>Pleosporomycetidae</taxon>
        <taxon>Pleosporales</taxon>
        <taxon>Pleosporineae</taxon>
        <taxon>Phaeosphaeriaceae</taxon>
        <taxon>Parastagonospora</taxon>
    </lineage>
</organism>
<proteinExistence type="predicted"/>
<dbReference type="AlphaFoldDB" id="A0A7U2F420"/>
<reference evidence="5" key="1">
    <citation type="journal article" date="2021" name="BMC Genomics">
        <title>Chromosome-level genome assembly and manually-curated proteome of model necrotroph Parastagonospora nodorum Sn15 reveals a genome-wide trove of candidate effector homologs, and redundancy of virulence-related functions within an accessory chromosome.</title>
        <authorList>
            <person name="Bertazzoni S."/>
            <person name="Jones D.A.B."/>
            <person name="Phan H.T."/>
            <person name="Tan K.-C."/>
            <person name="Hane J.K."/>
        </authorList>
    </citation>
    <scope>NUCLEOTIDE SEQUENCE [LARGE SCALE GENOMIC DNA]</scope>
    <source>
        <strain evidence="5">SN15 / ATCC MYA-4574 / FGSC 10173)</strain>
    </source>
</reference>
<dbReference type="Gene3D" id="1.10.10.60">
    <property type="entry name" value="Homeodomain-like"/>
    <property type="match status" value="1"/>
</dbReference>
<dbReference type="InterPro" id="IPR001005">
    <property type="entry name" value="SANT/Myb"/>
</dbReference>
<dbReference type="SUPFAM" id="SSF46689">
    <property type="entry name" value="Homeodomain-like"/>
    <property type="match status" value="1"/>
</dbReference>
<dbReference type="VEuPathDB" id="FungiDB:JI435_012430"/>
<name>A0A7U2F420_PHANO</name>
<dbReference type="Pfam" id="PF00249">
    <property type="entry name" value="Myb_DNA-binding"/>
    <property type="match status" value="1"/>
</dbReference>
<dbReference type="Proteomes" id="UP000663193">
    <property type="component" value="Chromosome 6"/>
</dbReference>
<dbReference type="PROSITE" id="PS51294">
    <property type="entry name" value="HTH_MYB"/>
    <property type="match status" value="1"/>
</dbReference>
<accession>A0A7U2F420</accession>
<dbReference type="PANTHER" id="PTHR23246">
    <property type="entry name" value="NEW-GLUE PROTEIN"/>
    <property type="match status" value="1"/>
</dbReference>
<feature type="compositionally biased region" description="Basic and acidic residues" evidence="1">
    <location>
        <begin position="425"/>
        <end position="434"/>
    </location>
</feature>
<dbReference type="InterPro" id="IPR009057">
    <property type="entry name" value="Homeodomain-like_sf"/>
</dbReference>
<dbReference type="OrthoDB" id="2350934at2759"/>
<dbReference type="CDD" id="cd00167">
    <property type="entry name" value="SANT"/>
    <property type="match status" value="1"/>
</dbReference>
<feature type="region of interest" description="Disordered" evidence="1">
    <location>
        <begin position="359"/>
        <end position="446"/>
    </location>
</feature>